<evidence type="ECO:0000313" key="1">
    <source>
        <dbReference type="EMBL" id="RBO94779.1"/>
    </source>
</evidence>
<gene>
    <name evidence="1" type="ORF">DFR47_104138</name>
</gene>
<dbReference type="EMBL" id="QNRH01000004">
    <property type="protein sequence ID" value="RBO94779.1"/>
    <property type="molecule type" value="Genomic_DNA"/>
</dbReference>
<dbReference type="Proteomes" id="UP000252893">
    <property type="component" value="Unassembled WGS sequence"/>
</dbReference>
<organism evidence="1 2">
    <name type="scientific">Pseudochrobactrum asaccharolyticum</name>
    <dbReference type="NCBI Taxonomy" id="354351"/>
    <lineage>
        <taxon>Bacteria</taxon>
        <taxon>Pseudomonadati</taxon>
        <taxon>Pseudomonadota</taxon>
        <taxon>Alphaproteobacteria</taxon>
        <taxon>Hyphomicrobiales</taxon>
        <taxon>Brucellaceae</taxon>
        <taxon>Pseudochrobactrum</taxon>
    </lineage>
</organism>
<dbReference type="AlphaFoldDB" id="A0A366DZ14"/>
<keyword evidence="2" id="KW-1185">Reference proteome</keyword>
<proteinExistence type="predicted"/>
<protein>
    <submittedName>
        <fullName evidence="1">Uncharacterized protein</fullName>
    </submittedName>
</protein>
<accession>A0A366DZ14</accession>
<dbReference type="RefSeq" id="WP_113944650.1">
    <property type="nucleotide sequence ID" value="NZ_JAHREH010000008.1"/>
</dbReference>
<name>A0A366DZ14_9HYPH</name>
<evidence type="ECO:0000313" key="2">
    <source>
        <dbReference type="Proteomes" id="UP000252893"/>
    </source>
</evidence>
<comment type="caution">
    <text evidence="1">The sequence shown here is derived from an EMBL/GenBank/DDBJ whole genome shotgun (WGS) entry which is preliminary data.</text>
</comment>
<sequence>MTSIPPKPPLEGLRRQMRKAASGVKPNISDGYIRETFSLPRSIARVKAREWFDAYPKAAYWTEIESWYVRPNDVIEFTIRRLPSSD</sequence>
<reference evidence="1 2" key="1">
    <citation type="submission" date="2018-06" db="EMBL/GenBank/DDBJ databases">
        <title>Genomic Encyclopedia of Type Strains, Phase IV (KMG-IV): sequencing the most valuable type-strain genomes for metagenomic binning, comparative biology and taxonomic classification.</title>
        <authorList>
            <person name="Goeker M."/>
        </authorList>
    </citation>
    <scope>NUCLEOTIDE SEQUENCE [LARGE SCALE GENOMIC DNA]</scope>
    <source>
        <strain evidence="1 2">DSM 25619</strain>
    </source>
</reference>
<dbReference type="OrthoDB" id="9813419at2"/>